<evidence type="ECO:0000313" key="1">
    <source>
        <dbReference type="EMBL" id="MWR18361.1"/>
    </source>
</evidence>
<protein>
    <submittedName>
        <fullName evidence="1">Aliphatic sulfonate ABC transporter substrate-binding protein</fullName>
    </submittedName>
</protein>
<sequence length="129" mass="14221">LLQGGVRVLKDGTDLNQTGSFYLAARPYAEKNGAFIQGVLATFSEADALTRSQREQSIALLAKTMGLPAPVIASYLDHRPPTTIKPVNAEVAALQQQTADLFYENRLVPKKVDIRQRIWQPTQLEGKQS</sequence>
<dbReference type="SUPFAM" id="SSF53850">
    <property type="entry name" value="Periplasmic binding protein-like II"/>
    <property type="match status" value="1"/>
</dbReference>
<dbReference type="Gene3D" id="3.40.190.10">
    <property type="entry name" value="Periplasmic binding protein-like II"/>
    <property type="match status" value="1"/>
</dbReference>
<organism evidence="1 2">
    <name type="scientific">Escherichia coli</name>
    <dbReference type="NCBI Taxonomy" id="562"/>
    <lineage>
        <taxon>Bacteria</taxon>
        <taxon>Pseudomonadati</taxon>
        <taxon>Pseudomonadota</taxon>
        <taxon>Gammaproteobacteria</taxon>
        <taxon>Enterobacterales</taxon>
        <taxon>Enterobacteriaceae</taxon>
        <taxon>Escherichia</taxon>
    </lineage>
</organism>
<dbReference type="AlphaFoldDB" id="A0A6D0IP02"/>
<accession>A0A6D0IP02</accession>
<name>A0A6D0IP02_ECOLX</name>
<gene>
    <name evidence="1" type="ORF">GQA06_31795</name>
</gene>
<dbReference type="EMBL" id="WTQJ01002467">
    <property type="protein sequence ID" value="MWR18361.1"/>
    <property type="molecule type" value="Genomic_DNA"/>
</dbReference>
<proteinExistence type="predicted"/>
<comment type="caution">
    <text evidence="1">The sequence shown here is derived from an EMBL/GenBank/DDBJ whole genome shotgun (WGS) entry which is preliminary data.</text>
</comment>
<reference evidence="1 2" key="1">
    <citation type="submission" date="2019-12" db="EMBL/GenBank/DDBJ databases">
        <title>Enteriobacteria Tanzani isolates_8377-8380.</title>
        <authorList>
            <person name="Subbiah M."/>
            <person name="Call D."/>
        </authorList>
    </citation>
    <scope>NUCLEOTIDE SEQUENCE [LARGE SCALE GENOMIC DNA]</scope>
    <source>
        <strain evidence="1 2">8380wG1</strain>
    </source>
</reference>
<feature type="non-terminal residue" evidence="1">
    <location>
        <position position="1"/>
    </location>
</feature>
<dbReference type="Proteomes" id="UP000430387">
    <property type="component" value="Unassembled WGS sequence"/>
</dbReference>
<dbReference type="Gene3D" id="6.10.10.20">
    <property type="match status" value="1"/>
</dbReference>
<evidence type="ECO:0000313" key="2">
    <source>
        <dbReference type="Proteomes" id="UP000430387"/>
    </source>
</evidence>